<dbReference type="InterPro" id="IPR046342">
    <property type="entry name" value="CBS_dom_sf"/>
</dbReference>
<evidence type="ECO:0000313" key="4">
    <source>
        <dbReference type="EMBL" id="GEJ56531.1"/>
    </source>
</evidence>
<dbReference type="EMBL" id="BJTG01000003">
    <property type="protein sequence ID" value="GEJ56531.1"/>
    <property type="molecule type" value="Genomic_DNA"/>
</dbReference>
<dbReference type="Proteomes" id="UP000503640">
    <property type="component" value="Unassembled WGS sequence"/>
</dbReference>
<dbReference type="SMART" id="SM00116">
    <property type="entry name" value="CBS"/>
    <property type="match status" value="1"/>
</dbReference>
<dbReference type="Gene3D" id="3.10.580.10">
    <property type="entry name" value="CBS-domain"/>
    <property type="match status" value="1"/>
</dbReference>
<dbReference type="RefSeq" id="WP_176064045.1">
    <property type="nucleotide sequence ID" value="NZ_BJTG01000003.1"/>
</dbReference>
<organism evidence="4 5">
    <name type="scientific">Anaeromyxobacter diazotrophicus</name>
    <dbReference type="NCBI Taxonomy" id="2590199"/>
    <lineage>
        <taxon>Bacteria</taxon>
        <taxon>Pseudomonadati</taxon>
        <taxon>Myxococcota</taxon>
        <taxon>Myxococcia</taxon>
        <taxon>Myxococcales</taxon>
        <taxon>Cystobacterineae</taxon>
        <taxon>Anaeromyxobacteraceae</taxon>
        <taxon>Anaeromyxobacter</taxon>
    </lineage>
</organism>
<evidence type="ECO:0000256" key="1">
    <source>
        <dbReference type="PROSITE-ProRule" id="PRU00703"/>
    </source>
</evidence>
<feature type="domain" description="CBS" evidence="3">
    <location>
        <begin position="14"/>
        <end position="70"/>
    </location>
</feature>
<dbReference type="PROSITE" id="PS51371">
    <property type="entry name" value="CBS"/>
    <property type="match status" value="1"/>
</dbReference>
<feature type="region of interest" description="Disordered" evidence="2">
    <location>
        <begin position="63"/>
        <end position="84"/>
    </location>
</feature>
<comment type="caution">
    <text evidence="4">The sequence shown here is derived from an EMBL/GenBank/DDBJ whole genome shotgun (WGS) entry which is preliminary data.</text>
</comment>
<evidence type="ECO:0000259" key="3">
    <source>
        <dbReference type="PROSITE" id="PS51371"/>
    </source>
</evidence>
<evidence type="ECO:0000313" key="5">
    <source>
        <dbReference type="Proteomes" id="UP000503640"/>
    </source>
</evidence>
<dbReference type="InterPro" id="IPR000644">
    <property type="entry name" value="CBS_dom"/>
</dbReference>
<reference evidence="5" key="1">
    <citation type="journal article" date="2020" name="Appl. Environ. Microbiol.">
        <title>Diazotrophic Anaeromyxobacter Isolates from Soils.</title>
        <authorList>
            <person name="Masuda Y."/>
            <person name="Yamanaka H."/>
            <person name="Xu Z.X."/>
            <person name="Shiratori Y."/>
            <person name="Aono T."/>
            <person name="Amachi S."/>
            <person name="Senoo K."/>
            <person name="Itoh H."/>
        </authorList>
    </citation>
    <scope>NUCLEOTIDE SEQUENCE [LARGE SCALE GENOMIC DNA]</scope>
    <source>
        <strain evidence="5">R267</strain>
    </source>
</reference>
<keyword evidence="5" id="KW-1185">Reference proteome</keyword>
<dbReference type="SUPFAM" id="SSF54631">
    <property type="entry name" value="CBS-domain pair"/>
    <property type="match status" value="1"/>
</dbReference>
<dbReference type="Pfam" id="PF00571">
    <property type="entry name" value="CBS"/>
    <property type="match status" value="1"/>
</dbReference>
<protein>
    <recommendedName>
        <fullName evidence="3">CBS domain-containing protein</fullName>
    </recommendedName>
</protein>
<keyword evidence="1" id="KW-0129">CBS domain</keyword>
<dbReference type="AlphaFoldDB" id="A0A7I9VJF0"/>
<accession>A0A7I9VJF0</accession>
<gene>
    <name evidence="4" type="ORF">AMYX_12720</name>
</gene>
<name>A0A7I9VJF0_9BACT</name>
<sequence length="84" mass="9262">MRPAPADRTVEGFVTRDIISCRVGDDVSDAERLMREGRVSRVMVCDDQGKLKGVISLQDLAQAESEETTGRTLTEVKSDQAPMH</sequence>
<evidence type="ECO:0000256" key="2">
    <source>
        <dbReference type="SAM" id="MobiDB-lite"/>
    </source>
</evidence>
<proteinExistence type="predicted"/>